<dbReference type="Gramene" id="KOM57419">
    <property type="protein sequence ID" value="KOM57419"/>
    <property type="gene ID" value="LR48_Vigan11g045200"/>
</dbReference>
<feature type="region of interest" description="Disordered" evidence="1">
    <location>
        <begin position="39"/>
        <end position="72"/>
    </location>
</feature>
<evidence type="ECO:0000313" key="2">
    <source>
        <dbReference type="EMBL" id="KOM57419.1"/>
    </source>
</evidence>
<name>A0A0L9VRN7_PHAAN</name>
<evidence type="ECO:0000313" key="3">
    <source>
        <dbReference type="Proteomes" id="UP000053144"/>
    </source>
</evidence>
<proteinExistence type="predicted"/>
<gene>
    <name evidence="2" type="ORF">LR48_Vigan11g045200</name>
</gene>
<protein>
    <submittedName>
        <fullName evidence="2">Uncharacterized protein</fullName>
    </submittedName>
</protein>
<dbReference type="Proteomes" id="UP000053144">
    <property type="component" value="Chromosome 11"/>
</dbReference>
<dbReference type="AlphaFoldDB" id="A0A0L9VRN7"/>
<evidence type="ECO:0000256" key="1">
    <source>
        <dbReference type="SAM" id="MobiDB-lite"/>
    </source>
</evidence>
<reference evidence="3" key="1">
    <citation type="journal article" date="2015" name="Proc. Natl. Acad. Sci. U.S.A.">
        <title>Genome sequencing of adzuki bean (Vigna angularis) provides insight into high starch and low fat accumulation and domestication.</title>
        <authorList>
            <person name="Yang K."/>
            <person name="Tian Z."/>
            <person name="Chen C."/>
            <person name="Luo L."/>
            <person name="Zhao B."/>
            <person name="Wang Z."/>
            <person name="Yu L."/>
            <person name="Li Y."/>
            <person name="Sun Y."/>
            <person name="Li W."/>
            <person name="Chen Y."/>
            <person name="Li Y."/>
            <person name="Zhang Y."/>
            <person name="Ai D."/>
            <person name="Zhao J."/>
            <person name="Shang C."/>
            <person name="Ma Y."/>
            <person name="Wu B."/>
            <person name="Wang M."/>
            <person name="Gao L."/>
            <person name="Sun D."/>
            <person name="Zhang P."/>
            <person name="Guo F."/>
            <person name="Wang W."/>
            <person name="Li Y."/>
            <person name="Wang J."/>
            <person name="Varshney R.K."/>
            <person name="Wang J."/>
            <person name="Ling H.Q."/>
            <person name="Wan P."/>
        </authorList>
    </citation>
    <scope>NUCLEOTIDE SEQUENCE</scope>
    <source>
        <strain evidence="3">cv. Jingnong 6</strain>
    </source>
</reference>
<sequence>MDWTVEIGDFPPWKHPKQALQRPLVSSPLASSFLPLDRVFKEKGPMEEDDEDDDHEDDEEEEKEDDEEEEEH</sequence>
<accession>A0A0L9VRN7</accession>
<dbReference type="EMBL" id="CM003381">
    <property type="protein sequence ID" value="KOM57419.1"/>
    <property type="molecule type" value="Genomic_DNA"/>
</dbReference>
<feature type="compositionally biased region" description="Acidic residues" evidence="1">
    <location>
        <begin position="47"/>
        <end position="72"/>
    </location>
</feature>
<organism evidence="2 3">
    <name type="scientific">Phaseolus angularis</name>
    <name type="common">Azuki bean</name>
    <name type="synonym">Vigna angularis</name>
    <dbReference type="NCBI Taxonomy" id="3914"/>
    <lineage>
        <taxon>Eukaryota</taxon>
        <taxon>Viridiplantae</taxon>
        <taxon>Streptophyta</taxon>
        <taxon>Embryophyta</taxon>
        <taxon>Tracheophyta</taxon>
        <taxon>Spermatophyta</taxon>
        <taxon>Magnoliopsida</taxon>
        <taxon>eudicotyledons</taxon>
        <taxon>Gunneridae</taxon>
        <taxon>Pentapetalae</taxon>
        <taxon>rosids</taxon>
        <taxon>fabids</taxon>
        <taxon>Fabales</taxon>
        <taxon>Fabaceae</taxon>
        <taxon>Papilionoideae</taxon>
        <taxon>50 kb inversion clade</taxon>
        <taxon>NPAAA clade</taxon>
        <taxon>indigoferoid/millettioid clade</taxon>
        <taxon>Phaseoleae</taxon>
        <taxon>Vigna</taxon>
    </lineage>
</organism>